<evidence type="ECO:0000313" key="2">
    <source>
        <dbReference type="EMBL" id="QUD89688.1"/>
    </source>
</evidence>
<dbReference type="Pfam" id="PF04402">
    <property type="entry name" value="SIMPL"/>
    <property type="match status" value="1"/>
</dbReference>
<dbReference type="Proteomes" id="UP000676409">
    <property type="component" value="Chromosome"/>
</dbReference>
<dbReference type="GO" id="GO:0006974">
    <property type="term" value="P:DNA damage response"/>
    <property type="evidence" value="ECO:0007669"/>
    <property type="project" value="TreeGrafter"/>
</dbReference>
<evidence type="ECO:0000313" key="3">
    <source>
        <dbReference type="Proteomes" id="UP000676409"/>
    </source>
</evidence>
<dbReference type="KEGG" id="caul:KCG34_07400"/>
<dbReference type="RefSeq" id="WP_211939740.1">
    <property type="nucleotide sequence ID" value="NZ_CP073078.1"/>
</dbReference>
<gene>
    <name evidence="2" type="ORF">KCG34_07400</name>
</gene>
<dbReference type="AlphaFoldDB" id="A0A975IWB1"/>
<organism evidence="2 3">
    <name type="scientific">Phenylobacterium montanum</name>
    <dbReference type="NCBI Taxonomy" id="2823693"/>
    <lineage>
        <taxon>Bacteria</taxon>
        <taxon>Pseudomonadati</taxon>
        <taxon>Pseudomonadota</taxon>
        <taxon>Alphaproteobacteria</taxon>
        <taxon>Caulobacterales</taxon>
        <taxon>Caulobacteraceae</taxon>
        <taxon>Phenylobacterium</taxon>
    </lineage>
</organism>
<dbReference type="PANTHER" id="PTHR34387">
    <property type="entry name" value="SLR1258 PROTEIN"/>
    <property type="match status" value="1"/>
</dbReference>
<dbReference type="EMBL" id="CP073078">
    <property type="protein sequence ID" value="QUD89688.1"/>
    <property type="molecule type" value="Genomic_DNA"/>
</dbReference>
<feature type="signal peptide" evidence="1">
    <location>
        <begin position="1"/>
        <end position="24"/>
    </location>
</feature>
<dbReference type="Gene3D" id="3.30.110.170">
    <property type="entry name" value="Protein of unknown function (DUF541), domain 1"/>
    <property type="match status" value="1"/>
</dbReference>
<sequence length="247" mass="25555">MTRPLAPAIFAALALAGLAGAARAQTVGAQADEGGRAFDATTLSLSAEGEAEARPDQATITLGVQVKAPSARQAMADNAQRMSQVIAALKSAGLEAKDIQTSNLSLNPAYDYGPNRPPKLTGYEADNEVRVTVNDLARLGPVVDAVVNAGADQVSGISFGLKDPRAAEDRARKSAVQALAAKAELYAAETGYRLKRLVNLTEGGGYQPGPVRPMLAFAAKAAAAPTPVEQGQLTVRIDISGVYELSK</sequence>
<accession>A0A975IWB1</accession>
<feature type="chain" id="PRO_5038145129" evidence="1">
    <location>
        <begin position="25"/>
        <end position="247"/>
    </location>
</feature>
<dbReference type="InterPro" id="IPR052022">
    <property type="entry name" value="26kDa_periplasmic_antigen"/>
</dbReference>
<dbReference type="InterPro" id="IPR007497">
    <property type="entry name" value="SIMPL/DUF541"/>
</dbReference>
<reference evidence="2" key="1">
    <citation type="submission" date="2021-04" db="EMBL/GenBank/DDBJ databases">
        <title>The complete genome sequence of Caulobacter sp. S6.</title>
        <authorList>
            <person name="Tang Y."/>
            <person name="Ouyang W."/>
            <person name="Liu Q."/>
            <person name="Huang B."/>
            <person name="Guo Z."/>
            <person name="Lei P."/>
        </authorList>
    </citation>
    <scope>NUCLEOTIDE SEQUENCE</scope>
    <source>
        <strain evidence="2">S6</strain>
    </source>
</reference>
<keyword evidence="1" id="KW-0732">Signal</keyword>
<dbReference type="Gene3D" id="3.30.70.2970">
    <property type="entry name" value="Protein of unknown function (DUF541), domain 2"/>
    <property type="match status" value="1"/>
</dbReference>
<protein>
    <submittedName>
        <fullName evidence="2">SIMPL domain-containing protein</fullName>
    </submittedName>
</protein>
<evidence type="ECO:0000256" key="1">
    <source>
        <dbReference type="SAM" id="SignalP"/>
    </source>
</evidence>
<name>A0A975IWB1_9CAUL</name>
<dbReference type="PANTHER" id="PTHR34387:SF1">
    <property type="entry name" value="PERIPLASMIC IMMUNOGENIC PROTEIN"/>
    <property type="match status" value="1"/>
</dbReference>
<keyword evidence="3" id="KW-1185">Reference proteome</keyword>
<proteinExistence type="predicted"/>